<accession>A0AAE0TSM6</accession>
<dbReference type="AlphaFoldDB" id="A0AAE0TSM6"/>
<comment type="similarity">
    <text evidence="2 11">Belongs to the UQCRQ/QCR8 family.</text>
</comment>
<keyword evidence="10" id="KW-0472">Membrane</keyword>
<comment type="caution">
    <text evidence="12">The sequence shown here is derived from an EMBL/GenBank/DDBJ whole genome shotgun (WGS) entry which is preliminary data.</text>
</comment>
<keyword evidence="3 11" id="KW-0813">Transport</keyword>
<keyword evidence="4 11" id="KW-0679">Respiratory chain</keyword>
<gene>
    <name evidence="12" type="primary">QCR8</name>
    <name evidence="12" type="ORF">LTR78_007695</name>
</gene>
<evidence type="ECO:0000256" key="3">
    <source>
        <dbReference type="ARBA" id="ARBA00022448"/>
    </source>
</evidence>
<dbReference type="GO" id="GO:0005743">
    <property type="term" value="C:mitochondrial inner membrane"/>
    <property type="evidence" value="ECO:0007669"/>
    <property type="project" value="UniProtKB-SubCell"/>
</dbReference>
<keyword evidence="13" id="KW-1185">Reference proteome</keyword>
<comment type="subcellular location">
    <subcellularLocation>
        <location evidence="1 11">Mitochondrion inner membrane</location>
        <topology evidence="1 11">Single-pass membrane protein</topology>
    </subcellularLocation>
</comment>
<name>A0AAE0TSM6_9PEZI</name>
<dbReference type="FunFam" id="1.20.5.210:FF:000001">
    <property type="entry name" value="Cytochrome b-c1 complex subunit 8"/>
    <property type="match status" value="1"/>
</dbReference>
<keyword evidence="7 11" id="KW-0249">Electron transport</keyword>
<evidence type="ECO:0000256" key="6">
    <source>
        <dbReference type="ARBA" id="ARBA00022792"/>
    </source>
</evidence>
<keyword evidence="6 11" id="KW-0999">Mitochondrion inner membrane</keyword>
<comment type="subunit">
    <text evidence="11">Component of the ubiquinol-cytochrome c oxidoreductase (cytochrome b-c1 complex, complex III, CIII), a multisubunit enzyme composed of 3 respiratory subunits cytochrome b, cytochrome c1 and Rieske protein, 2 core protein subunits, and additional low-molecular weight protein subunits. The complex exists as an obligatory dimer and forms supercomplexes (SCs) in the inner mitochondrial membrane with cytochrome c oxidase (complex IV, CIV).</text>
</comment>
<dbReference type="EMBL" id="JAUTXT010000033">
    <property type="protein sequence ID" value="KAK3672388.1"/>
    <property type="molecule type" value="Genomic_DNA"/>
</dbReference>
<keyword evidence="8" id="KW-1133">Transmembrane helix</keyword>
<evidence type="ECO:0000256" key="5">
    <source>
        <dbReference type="ARBA" id="ARBA00022692"/>
    </source>
</evidence>
<reference evidence="12" key="1">
    <citation type="submission" date="2023-07" db="EMBL/GenBank/DDBJ databases">
        <title>Black Yeasts Isolated from many extreme environments.</title>
        <authorList>
            <person name="Coleine C."/>
            <person name="Stajich J.E."/>
            <person name="Selbmann L."/>
        </authorList>
    </citation>
    <scope>NUCLEOTIDE SEQUENCE</scope>
    <source>
        <strain evidence="12">CCFEE 5485</strain>
    </source>
</reference>
<dbReference type="SUPFAM" id="SSF81508">
    <property type="entry name" value="Ubiquinone-binding protein QP-C of cytochrome bc1 complex (Ubiquinol-cytochrome c reductase)"/>
    <property type="match status" value="1"/>
</dbReference>
<evidence type="ECO:0000256" key="8">
    <source>
        <dbReference type="ARBA" id="ARBA00022989"/>
    </source>
</evidence>
<evidence type="ECO:0000256" key="11">
    <source>
        <dbReference type="RuleBase" id="RU368118"/>
    </source>
</evidence>
<dbReference type="Pfam" id="PF02939">
    <property type="entry name" value="UcrQ"/>
    <property type="match status" value="1"/>
</dbReference>
<dbReference type="PANTHER" id="PTHR12119:SF2">
    <property type="entry name" value="CYTOCHROME B-C1 COMPLEX SUBUNIT 8"/>
    <property type="match status" value="1"/>
</dbReference>
<organism evidence="12 13">
    <name type="scientific">Recurvomyces mirabilis</name>
    <dbReference type="NCBI Taxonomy" id="574656"/>
    <lineage>
        <taxon>Eukaryota</taxon>
        <taxon>Fungi</taxon>
        <taxon>Dikarya</taxon>
        <taxon>Ascomycota</taxon>
        <taxon>Pezizomycotina</taxon>
        <taxon>Dothideomycetes</taxon>
        <taxon>Dothideomycetidae</taxon>
        <taxon>Mycosphaerellales</taxon>
        <taxon>Teratosphaeriaceae</taxon>
        <taxon>Recurvomyces</taxon>
    </lineage>
</organism>
<dbReference type="PANTHER" id="PTHR12119">
    <property type="entry name" value="UBIQUINOL-CYTOCHROME C REDUCTASE COMPLEX UBIQUINONE-BINDING PROTEIN QP-C"/>
    <property type="match status" value="1"/>
</dbReference>
<keyword evidence="9 11" id="KW-0496">Mitochondrion</keyword>
<proteinExistence type="inferred from homology"/>
<dbReference type="GO" id="GO:0045275">
    <property type="term" value="C:respiratory chain complex III"/>
    <property type="evidence" value="ECO:0007669"/>
    <property type="project" value="UniProtKB-UniRule"/>
</dbReference>
<evidence type="ECO:0000256" key="4">
    <source>
        <dbReference type="ARBA" id="ARBA00022660"/>
    </source>
</evidence>
<protein>
    <recommendedName>
        <fullName evidence="11">Cytochrome b-c1 complex subunit 8</fullName>
    </recommendedName>
    <alternativeName>
        <fullName evidence="11">Complex III subunit 8</fullName>
    </alternativeName>
</protein>
<comment type="function">
    <text evidence="11">Component of the ubiquinol-cytochrome c oxidoreductase, a multisubunit transmembrane complex that is part of the mitochondrial electron transport chain which drives oxidative phosphorylation. The complex plays an important role in the uptake of multiple carbon sources present in different host niches.</text>
</comment>
<dbReference type="Proteomes" id="UP001274830">
    <property type="component" value="Unassembled WGS sequence"/>
</dbReference>
<dbReference type="Gene3D" id="1.20.5.210">
    <property type="entry name" value="Cytochrome b-c1 complex subunit 8"/>
    <property type="match status" value="1"/>
</dbReference>
<evidence type="ECO:0000256" key="9">
    <source>
        <dbReference type="ARBA" id="ARBA00023128"/>
    </source>
</evidence>
<dbReference type="InterPro" id="IPR036642">
    <property type="entry name" value="Cyt_bc1_su8_sf"/>
</dbReference>
<evidence type="ECO:0000256" key="1">
    <source>
        <dbReference type="ARBA" id="ARBA00004434"/>
    </source>
</evidence>
<evidence type="ECO:0000256" key="2">
    <source>
        <dbReference type="ARBA" id="ARBA00007668"/>
    </source>
</evidence>
<dbReference type="GeneID" id="89966306"/>
<dbReference type="GO" id="GO:0006122">
    <property type="term" value="P:mitochondrial electron transport, ubiquinol to cytochrome c"/>
    <property type="evidence" value="ECO:0007669"/>
    <property type="project" value="UniProtKB-UniRule"/>
</dbReference>
<sequence>MHPTARLLVSGPKKPEYMGGWGELGSPPQRGIVHYGISQNRLNPFAGSTNAAIFNSFRRTRNQIIYWAVPLLVGYELMQWAIERNEYLNSKPGRAEYADSE</sequence>
<dbReference type="RefSeq" id="XP_064690587.1">
    <property type="nucleotide sequence ID" value="XM_064841752.1"/>
</dbReference>
<evidence type="ECO:0000256" key="7">
    <source>
        <dbReference type="ARBA" id="ARBA00022982"/>
    </source>
</evidence>
<evidence type="ECO:0000256" key="10">
    <source>
        <dbReference type="ARBA" id="ARBA00023136"/>
    </source>
</evidence>
<evidence type="ECO:0000313" key="13">
    <source>
        <dbReference type="Proteomes" id="UP001274830"/>
    </source>
</evidence>
<evidence type="ECO:0000313" key="12">
    <source>
        <dbReference type="EMBL" id="KAK3672388.1"/>
    </source>
</evidence>
<keyword evidence="5" id="KW-0812">Transmembrane</keyword>
<dbReference type="InterPro" id="IPR004205">
    <property type="entry name" value="Cyt_bc1_su8"/>
</dbReference>